<feature type="domain" description="C2 tensin-type" evidence="4">
    <location>
        <begin position="187"/>
        <end position="322"/>
    </location>
</feature>
<dbReference type="Proteomes" id="UP001162131">
    <property type="component" value="Unassembled WGS sequence"/>
</dbReference>
<evidence type="ECO:0000259" key="2">
    <source>
        <dbReference type="PROSITE" id="PS50056"/>
    </source>
</evidence>
<proteinExistence type="predicted"/>
<dbReference type="PROSITE" id="PS51182">
    <property type="entry name" value="C2_TENSIN"/>
    <property type="match status" value="1"/>
</dbReference>
<dbReference type="InterPro" id="IPR029021">
    <property type="entry name" value="Prot-tyrosine_phosphatase-like"/>
</dbReference>
<feature type="domain" description="Phosphatase tensin-type" evidence="3">
    <location>
        <begin position="13"/>
        <end position="183"/>
    </location>
</feature>
<keyword evidence="6" id="KW-1185">Reference proteome</keyword>
<dbReference type="PANTHER" id="PTHR12305">
    <property type="entry name" value="PHOSPHATASE WITH HOMOLOGY TO TENSIN"/>
    <property type="match status" value="1"/>
</dbReference>
<reference evidence="5" key="1">
    <citation type="submission" date="2021-09" db="EMBL/GenBank/DDBJ databases">
        <authorList>
            <consortium name="AG Swart"/>
            <person name="Singh M."/>
            <person name="Singh A."/>
            <person name="Seah K."/>
            <person name="Emmerich C."/>
        </authorList>
    </citation>
    <scope>NUCLEOTIDE SEQUENCE</scope>
    <source>
        <strain evidence="5">ATCC30299</strain>
    </source>
</reference>
<dbReference type="Pfam" id="PF10409">
    <property type="entry name" value="PTEN_C2"/>
    <property type="match status" value="1"/>
</dbReference>
<dbReference type="Pfam" id="PF22784">
    <property type="entry name" value="PTP-SAK"/>
    <property type="match status" value="1"/>
</dbReference>
<dbReference type="Gene3D" id="2.60.40.1110">
    <property type="match status" value="1"/>
</dbReference>
<dbReference type="InterPro" id="IPR057023">
    <property type="entry name" value="PTP-SAK"/>
</dbReference>
<dbReference type="EMBL" id="CAJZBQ010000062">
    <property type="protein sequence ID" value="CAG9335290.1"/>
    <property type="molecule type" value="Genomic_DNA"/>
</dbReference>
<dbReference type="PANTHER" id="PTHR12305:SF60">
    <property type="entry name" value="PHOSPHATIDYLINOSITOL 3,4,5-TRISPHOSPHATE 3-PHOSPHATASE TPTE2-RELATED"/>
    <property type="match status" value="1"/>
</dbReference>
<evidence type="ECO:0000256" key="1">
    <source>
        <dbReference type="ARBA" id="ARBA00022801"/>
    </source>
</evidence>
<dbReference type="InterPro" id="IPR014020">
    <property type="entry name" value="Tensin_C2-dom"/>
</dbReference>
<dbReference type="Gene3D" id="3.90.190.10">
    <property type="entry name" value="Protein tyrosine phosphatase superfamily"/>
    <property type="match status" value="1"/>
</dbReference>
<accession>A0AAU9K6V9</accession>
<dbReference type="InterPro" id="IPR035892">
    <property type="entry name" value="C2_domain_sf"/>
</dbReference>
<evidence type="ECO:0000259" key="4">
    <source>
        <dbReference type="PROSITE" id="PS51182"/>
    </source>
</evidence>
<evidence type="ECO:0000313" key="5">
    <source>
        <dbReference type="EMBL" id="CAG9335290.1"/>
    </source>
</evidence>
<dbReference type="AlphaFoldDB" id="A0AAU9K6V9"/>
<dbReference type="CDD" id="cd14497">
    <property type="entry name" value="PTP_PTEN-like"/>
    <property type="match status" value="1"/>
</dbReference>
<dbReference type="GO" id="GO:0005829">
    <property type="term" value="C:cytosol"/>
    <property type="evidence" value="ECO:0007669"/>
    <property type="project" value="TreeGrafter"/>
</dbReference>
<evidence type="ECO:0008006" key="7">
    <source>
        <dbReference type="Google" id="ProtNLM"/>
    </source>
</evidence>
<name>A0AAU9K6V9_9CILI</name>
<dbReference type="SMART" id="SM01326">
    <property type="entry name" value="PTEN_C2"/>
    <property type="match status" value="1"/>
</dbReference>
<dbReference type="PROSITE" id="PS51181">
    <property type="entry name" value="PPASE_TENSIN"/>
    <property type="match status" value="1"/>
</dbReference>
<organism evidence="5 6">
    <name type="scientific">Blepharisma stoltei</name>
    <dbReference type="NCBI Taxonomy" id="1481888"/>
    <lineage>
        <taxon>Eukaryota</taxon>
        <taxon>Sar</taxon>
        <taxon>Alveolata</taxon>
        <taxon>Ciliophora</taxon>
        <taxon>Postciliodesmatophora</taxon>
        <taxon>Heterotrichea</taxon>
        <taxon>Heterotrichida</taxon>
        <taxon>Blepharismidae</taxon>
        <taxon>Blepharisma</taxon>
    </lineage>
</organism>
<evidence type="ECO:0000259" key="3">
    <source>
        <dbReference type="PROSITE" id="PS51181"/>
    </source>
</evidence>
<comment type="caution">
    <text evidence="5">The sequence shown here is derived from an EMBL/GenBank/DDBJ whole genome shotgun (WGS) entry which is preliminary data.</text>
</comment>
<dbReference type="InterPro" id="IPR000387">
    <property type="entry name" value="Tyr_Pase_dom"/>
</dbReference>
<sequence>MNYLRTIVSGKKKRLKEDGYDLDLSYVTQRIIAMSIPAEGIHKIYRNPLESVSKFLNDRHHQKYRILNLSGIPYDYTKFEGTVREFPWEDHYPPPIDLLFSACEDMHRWLSHDVENVVSVNCRAGKGRTGTLICCYLIYSGRFIDPDEALNYYKQKRFTKGGGVTQPSQIRYVKYFAEIFHGKVKSPLITLLTRVQLKTSPHINGNSCKPIFEIFKEDQLVFSSKEDQRDRQVHIQDSWDDLITHDIIAMKRDLILQGDILCKLSNWGSIKMKKICRFSFNTGFIRSENLIVLPKSELDPCKFKNSKKVSEHFAVNLIFQELCNFCTSRMDLNERCDFCKRTLNPREVEKWSRIKTIILERENNDGTISLFGDPSFDDVGAVLSEGFQPPTTEYGFLN</sequence>
<feature type="domain" description="Tyrosine specific protein phosphatases" evidence="2">
    <location>
        <begin position="118"/>
        <end position="157"/>
    </location>
</feature>
<dbReference type="GO" id="GO:0016314">
    <property type="term" value="F:phosphatidylinositol-3,4,5-trisphosphate 3-phosphatase activity"/>
    <property type="evidence" value="ECO:0007669"/>
    <property type="project" value="TreeGrafter"/>
</dbReference>
<protein>
    <recommendedName>
        <fullName evidence="7">Phosphatidylinositol-3,4,5-trisphosphate 3-phosphatase</fullName>
    </recommendedName>
</protein>
<dbReference type="SUPFAM" id="SSF49562">
    <property type="entry name" value="C2 domain (Calcium/lipid-binding domain, CaLB)"/>
    <property type="match status" value="1"/>
</dbReference>
<dbReference type="InterPro" id="IPR029023">
    <property type="entry name" value="Tensin_phosphatase"/>
</dbReference>
<dbReference type="InterPro" id="IPR051281">
    <property type="entry name" value="Dual-spec_lipid-protein_phosph"/>
</dbReference>
<dbReference type="PROSITE" id="PS50056">
    <property type="entry name" value="TYR_PHOSPHATASE_2"/>
    <property type="match status" value="1"/>
</dbReference>
<dbReference type="SUPFAM" id="SSF52799">
    <property type="entry name" value="(Phosphotyrosine protein) phosphatases II"/>
    <property type="match status" value="1"/>
</dbReference>
<evidence type="ECO:0000313" key="6">
    <source>
        <dbReference type="Proteomes" id="UP001162131"/>
    </source>
</evidence>
<keyword evidence="1" id="KW-0378">Hydrolase</keyword>
<gene>
    <name evidence="5" type="ORF">BSTOLATCC_MIC63767</name>
</gene>